<dbReference type="NCBIfam" id="TIGR00017">
    <property type="entry name" value="cmk"/>
    <property type="match status" value="1"/>
</dbReference>
<feature type="binding site" evidence="8">
    <location>
        <begin position="11"/>
        <end position="19"/>
    </location>
    <ligand>
        <name>ATP</name>
        <dbReference type="ChEBI" id="CHEBI:30616"/>
    </ligand>
</feature>
<keyword evidence="3 8" id="KW-0547">Nucleotide-binding</keyword>
<organism evidence="10 11">
    <name type="scientific">Blastochloris tepida</name>
    <dbReference type="NCBI Taxonomy" id="2233851"/>
    <lineage>
        <taxon>Bacteria</taxon>
        <taxon>Pseudomonadati</taxon>
        <taxon>Pseudomonadota</taxon>
        <taxon>Alphaproteobacteria</taxon>
        <taxon>Hyphomicrobiales</taxon>
        <taxon>Blastochloridaceae</taxon>
        <taxon>Blastochloris</taxon>
    </lineage>
</organism>
<dbReference type="GO" id="GO:0005524">
    <property type="term" value="F:ATP binding"/>
    <property type="evidence" value="ECO:0007669"/>
    <property type="project" value="UniProtKB-UniRule"/>
</dbReference>
<dbReference type="KEGG" id="blag:BLTE_29790"/>
<dbReference type="Gene3D" id="3.40.50.300">
    <property type="entry name" value="P-loop containing nucleotide triphosphate hydrolases"/>
    <property type="match status" value="1"/>
</dbReference>
<proteinExistence type="inferred from homology"/>
<dbReference type="Proteomes" id="UP000266934">
    <property type="component" value="Chromosome"/>
</dbReference>
<evidence type="ECO:0000256" key="6">
    <source>
        <dbReference type="ARBA" id="ARBA00047615"/>
    </source>
</evidence>
<dbReference type="SUPFAM" id="SSF52540">
    <property type="entry name" value="P-loop containing nucleoside triphosphate hydrolases"/>
    <property type="match status" value="1"/>
</dbReference>
<evidence type="ECO:0000313" key="11">
    <source>
        <dbReference type="Proteomes" id="UP000266934"/>
    </source>
</evidence>
<dbReference type="InterPro" id="IPR003136">
    <property type="entry name" value="Cytidylate_kin"/>
</dbReference>
<comment type="catalytic activity">
    <reaction evidence="6 8">
        <text>dCMP + ATP = dCDP + ADP</text>
        <dbReference type="Rhea" id="RHEA:25094"/>
        <dbReference type="ChEBI" id="CHEBI:30616"/>
        <dbReference type="ChEBI" id="CHEBI:57566"/>
        <dbReference type="ChEBI" id="CHEBI:58593"/>
        <dbReference type="ChEBI" id="CHEBI:456216"/>
        <dbReference type="EC" id="2.7.4.25"/>
    </reaction>
</comment>
<gene>
    <name evidence="8 10" type="primary">cmk</name>
    <name evidence="10" type="ORF">BLTE_29790</name>
</gene>
<keyword evidence="8" id="KW-0963">Cytoplasm</keyword>
<protein>
    <recommendedName>
        <fullName evidence="8">Cytidylate kinase</fullName>
        <shortName evidence="8">CK</shortName>
        <ecNumber evidence="8">2.7.4.25</ecNumber>
    </recommendedName>
    <alternativeName>
        <fullName evidence="8">Cytidine monophosphate kinase</fullName>
        <shortName evidence="8">CMP kinase</shortName>
    </alternativeName>
</protein>
<evidence type="ECO:0000256" key="1">
    <source>
        <dbReference type="ARBA" id="ARBA00009427"/>
    </source>
</evidence>
<dbReference type="GO" id="GO:0036431">
    <property type="term" value="F:dCMP kinase activity"/>
    <property type="evidence" value="ECO:0007669"/>
    <property type="project" value="InterPro"/>
</dbReference>
<dbReference type="GO" id="GO:0006220">
    <property type="term" value="P:pyrimidine nucleotide metabolic process"/>
    <property type="evidence" value="ECO:0007669"/>
    <property type="project" value="UniProtKB-UniRule"/>
</dbReference>
<name>A0A348G411_9HYPH</name>
<dbReference type="HAMAP" id="MF_00238">
    <property type="entry name" value="Cytidyl_kinase_type1"/>
    <property type="match status" value="1"/>
</dbReference>
<dbReference type="AlphaFoldDB" id="A0A348G411"/>
<comment type="similarity">
    <text evidence="1 8">Belongs to the cytidylate kinase family. Type 1 subfamily.</text>
</comment>
<evidence type="ECO:0000256" key="7">
    <source>
        <dbReference type="ARBA" id="ARBA00048478"/>
    </source>
</evidence>
<feature type="domain" description="Cytidylate kinase" evidence="9">
    <location>
        <begin position="7"/>
        <end position="203"/>
    </location>
</feature>
<dbReference type="InterPro" id="IPR027417">
    <property type="entry name" value="P-loop_NTPase"/>
</dbReference>
<keyword evidence="4 8" id="KW-0418">Kinase</keyword>
<evidence type="ECO:0000313" key="10">
    <source>
        <dbReference type="EMBL" id="BBF94294.1"/>
    </source>
</evidence>
<dbReference type="Pfam" id="PF02224">
    <property type="entry name" value="Cytidylate_kin"/>
    <property type="match status" value="1"/>
</dbReference>
<sequence length="209" mass="21737">MSDNLVIALDGPAASGKGTLAKKIAGHFGLPHLDTGLLYRAVGRGVLDQGKDPGDTAAAAAVAAALDVSALDEDRLRGAEMGEAASRVAAIPAVRAALFELQRAFAARPGGAVLDGRDIGTVICPDATVKIFVTATPEVRAERRFKELKGRGESIAFDDVLADIRRRDERDSSRSAAPLVAAADAHLLDTTTLDIDAAFQTALGIIGRR</sequence>
<keyword evidence="2 8" id="KW-0808">Transferase</keyword>
<keyword evidence="5 8" id="KW-0067">ATP-binding</keyword>
<dbReference type="InterPro" id="IPR011994">
    <property type="entry name" value="Cytidylate_kinase_dom"/>
</dbReference>
<evidence type="ECO:0000256" key="8">
    <source>
        <dbReference type="HAMAP-Rule" id="MF_00238"/>
    </source>
</evidence>
<dbReference type="EC" id="2.7.4.25" evidence="8"/>
<accession>A0A348G411</accession>
<comment type="subcellular location">
    <subcellularLocation>
        <location evidence="8">Cytoplasm</location>
    </subcellularLocation>
</comment>
<dbReference type="GO" id="GO:0036430">
    <property type="term" value="F:CMP kinase activity"/>
    <property type="evidence" value="ECO:0007669"/>
    <property type="project" value="RHEA"/>
</dbReference>
<evidence type="ECO:0000256" key="5">
    <source>
        <dbReference type="ARBA" id="ARBA00022840"/>
    </source>
</evidence>
<evidence type="ECO:0000256" key="2">
    <source>
        <dbReference type="ARBA" id="ARBA00022679"/>
    </source>
</evidence>
<evidence type="ECO:0000256" key="3">
    <source>
        <dbReference type="ARBA" id="ARBA00022741"/>
    </source>
</evidence>
<evidence type="ECO:0000259" key="9">
    <source>
        <dbReference type="Pfam" id="PF02224"/>
    </source>
</evidence>
<dbReference type="GO" id="GO:0005737">
    <property type="term" value="C:cytoplasm"/>
    <property type="evidence" value="ECO:0007669"/>
    <property type="project" value="UniProtKB-SubCell"/>
</dbReference>
<reference evidence="10 11" key="1">
    <citation type="submission" date="2018-08" db="EMBL/GenBank/DDBJ databases">
        <title>Complete genome sequencing of Blastochloris tepida GI.</title>
        <authorList>
            <person name="Tsukatani Y."/>
            <person name="Mori H."/>
        </authorList>
    </citation>
    <scope>NUCLEOTIDE SEQUENCE [LARGE SCALE GENOMIC DNA]</scope>
    <source>
        <strain evidence="10 11">GI</strain>
    </source>
</reference>
<evidence type="ECO:0000256" key="4">
    <source>
        <dbReference type="ARBA" id="ARBA00022777"/>
    </source>
</evidence>
<dbReference type="EMBL" id="AP018907">
    <property type="protein sequence ID" value="BBF94294.1"/>
    <property type="molecule type" value="Genomic_DNA"/>
</dbReference>
<dbReference type="CDD" id="cd02020">
    <property type="entry name" value="CMPK"/>
    <property type="match status" value="1"/>
</dbReference>
<keyword evidence="11" id="KW-1185">Reference proteome</keyword>
<comment type="catalytic activity">
    <reaction evidence="7 8">
        <text>CMP + ATP = CDP + ADP</text>
        <dbReference type="Rhea" id="RHEA:11600"/>
        <dbReference type="ChEBI" id="CHEBI:30616"/>
        <dbReference type="ChEBI" id="CHEBI:58069"/>
        <dbReference type="ChEBI" id="CHEBI:60377"/>
        <dbReference type="ChEBI" id="CHEBI:456216"/>
        <dbReference type="EC" id="2.7.4.25"/>
    </reaction>
</comment>